<dbReference type="GO" id="GO:0005737">
    <property type="term" value="C:cytoplasm"/>
    <property type="evidence" value="ECO:0007669"/>
    <property type="project" value="UniProtKB-ARBA"/>
</dbReference>
<evidence type="ECO:0000313" key="8">
    <source>
        <dbReference type="Proteomes" id="UP000176527"/>
    </source>
</evidence>
<sequence>MVNDSVGDALIRIKNGYMATKVMVSIPYSKLINGICELLVKEGYIQSAEISKKDILVKLKYTNHKPALLEVKRISKPGLRVYCGAKKIRRVLNGYGIAIISTPKGLLTDRDARKMKLGGEVMAEVW</sequence>
<evidence type="ECO:0000256" key="2">
    <source>
        <dbReference type="ARBA" id="ARBA00022980"/>
    </source>
</evidence>
<protein>
    <recommendedName>
        <fullName evidence="4 5">Small ribosomal subunit protein uS8</fullName>
    </recommendedName>
</protein>
<dbReference type="InterPro" id="IPR047863">
    <property type="entry name" value="Ribosomal_uS8_CS"/>
</dbReference>
<accession>A0A1F5KC98</accession>
<gene>
    <name evidence="5" type="primary">rpsH</name>
    <name evidence="7" type="ORF">A3F00_01510</name>
</gene>
<evidence type="ECO:0000256" key="5">
    <source>
        <dbReference type="HAMAP-Rule" id="MF_01302"/>
    </source>
</evidence>
<dbReference type="InterPro" id="IPR035987">
    <property type="entry name" value="Ribosomal_uS8_sf"/>
</dbReference>
<organism evidence="7 8">
    <name type="scientific">Candidatus Daviesbacteria bacterium RIFCSPHIGHO2_12_FULL_37_11</name>
    <dbReference type="NCBI Taxonomy" id="1797777"/>
    <lineage>
        <taxon>Bacteria</taxon>
        <taxon>Candidatus Daviesiibacteriota</taxon>
    </lineage>
</organism>
<dbReference type="Gene3D" id="3.30.1370.30">
    <property type="match status" value="1"/>
</dbReference>
<dbReference type="GO" id="GO:0003735">
    <property type="term" value="F:structural constituent of ribosome"/>
    <property type="evidence" value="ECO:0007669"/>
    <property type="project" value="InterPro"/>
</dbReference>
<keyword evidence="5" id="KW-0694">RNA-binding</keyword>
<evidence type="ECO:0000256" key="4">
    <source>
        <dbReference type="ARBA" id="ARBA00035258"/>
    </source>
</evidence>
<dbReference type="InterPro" id="IPR000630">
    <property type="entry name" value="Ribosomal_uS8"/>
</dbReference>
<evidence type="ECO:0000256" key="3">
    <source>
        <dbReference type="ARBA" id="ARBA00023274"/>
    </source>
</evidence>
<dbReference type="PROSITE" id="PS00053">
    <property type="entry name" value="RIBOSOMAL_S8"/>
    <property type="match status" value="1"/>
</dbReference>
<keyword evidence="2 5" id="KW-0689">Ribosomal protein</keyword>
<keyword evidence="3 5" id="KW-0687">Ribonucleoprotein</keyword>
<dbReference type="NCBIfam" id="NF001109">
    <property type="entry name" value="PRK00136.1"/>
    <property type="match status" value="1"/>
</dbReference>
<name>A0A1F5KC98_9BACT</name>
<dbReference type="PANTHER" id="PTHR11758">
    <property type="entry name" value="40S RIBOSOMAL PROTEIN S15A"/>
    <property type="match status" value="1"/>
</dbReference>
<comment type="caution">
    <text evidence="7">The sequence shown here is derived from an EMBL/GenBank/DDBJ whole genome shotgun (WGS) entry which is preliminary data.</text>
</comment>
<dbReference type="FunFam" id="3.30.1490.10:FF:000001">
    <property type="entry name" value="30S ribosomal protein S8"/>
    <property type="match status" value="1"/>
</dbReference>
<evidence type="ECO:0000256" key="1">
    <source>
        <dbReference type="ARBA" id="ARBA00006471"/>
    </source>
</evidence>
<comment type="similarity">
    <text evidence="1 5 6">Belongs to the universal ribosomal protein uS8 family.</text>
</comment>
<evidence type="ECO:0000313" key="7">
    <source>
        <dbReference type="EMBL" id="OGE38553.1"/>
    </source>
</evidence>
<proteinExistence type="inferred from homology"/>
<dbReference type="AlphaFoldDB" id="A0A1F5KC98"/>
<evidence type="ECO:0000256" key="6">
    <source>
        <dbReference type="RuleBase" id="RU003660"/>
    </source>
</evidence>
<dbReference type="SUPFAM" id="SSF56047">
    <property type="entry name" value="Ribosomal protein S8"/>
    <property type="match status" value="1"/>
</dbReference>
<dbReference type="Proteomes" id="UP000176527">
    <property type="component" value="Unassembled WGS sequence"/>
</dbReference>
<dbReference type="EMBL" id="MFDE01000018">
    <property type="protein sequence ID" value="OGE38553.1"/>
    <property type="molecule type" value="Genomic_DNA"/>
</dbReference>
<keyword evidence="5" id="KW-0699">rRNA-binding</keyword>
<dbReference type="Gene3D" id="3.30.1490.10">
    <property type="match status" value="1"/>
</dbReference>
<comment type="function">
    <text evidence="5">One of the primary rRNA binding proteins, it binds directly to 16S rRNA central domain where it helps coordinate assembly of the platform of the 30S subunit.</text>
</comment>
<comment type="subunit">
    <text evidence="5">Part of the 30S ribosomal subunit. Contacts proteins S5 and S12.</text>
</comment>
<dbReference type="GO" id="GO:0019843">
    <property type="term" value="F:rRNA binding"/>
    <property type="evidence" value="ECO:0007669"/>
    <property type="project" value="UniProtKB-UniRule"/>
</dbReference>
<dbReference type="GO" id="GO:0006412">
    <property type="term" value="P:translation"/>
    <property type="evidence" value="ECO:0007669"/>
    <property type="project" value="UniProtKB-UniRule"/>
</dbReference>
<dbReference type="GO" id="GO:0005840">
    <property type="term" value="C:ribosome"/>
    <property type="evidence" value="ECO:0007669"/>
    <property type="project" value="UniProtKB-KW"/>
</dbReference>
<dbReference type="GO" id="GO:1990904">
    <property type="term" value="C:ribonucleoprotein complex"/>
    <property type="evidence" value="ECO:0007669"/>
    <property type="project" value="UniProtKB-KW"/>
</dbReference>
<dbReference type="Pfam" id="PF00410">
    <property type="entry name" value="Ribosomal_S8"/>
    <property type="match status" value="1"/>
</dbReference>
<reference evidence="7 8" key="1">
    <citation type="journal article" date="2016" name="Nat. Commun.">
        <title>Thousands of microbial genomes shed light on interconnected biogeochemical processes in an aquifer system.</title>
        <authorList>
            <person name="Anantharaman K."/>
            <person name="Brown C.T."/>
            <person name="Hug L.A."/>
            <person name="Sharon I."/>
            <person name="Castelle C.J."/>
            <person name="Probst A.J."/>
            <person name="Thomas B.C."/>
            <person name="Singh A."/>
            <person name="Wilkins M.J."/>
            <person name="Karaoz U."/>
            <person name="Brodie E.L."/>
            <person name="Williams K.H."/>
            <person name="Hubbard S.S."/>
            <person name="Banfield J.F."/>
        </authorList>
    </citation>
    <scope>NUCLEOTIDE SEQUENCE [LARGE SCALE GENOMIC DNA]</scope>
</reference>
<dbReference type="HAMAP" id="MF_01302_B">
    <property type="entry name" value="Ribosomal_uS8_B"/>
    <property type="match status" value="1"/>
</dbReference>